<dbReference type="Pfam" id="PF11779">
    <property type="entry name" value="SPT_ssu-like"/>
    <property type="match status" value="1"/>
</dbReference>
<evidence type="ECO:0000256" key="13">
    <source>
        <dbReference type="ARBA" id="ARBA00045772"/>
    </source>
</evidence>
<evidence type="ECO:0000256" key="15">
    <source>
        <dbReference type="SAM" id="Phobius"/>
    </source>
</evidence>
<keyword evidence="6 15" id="KW-1133">Transmembrane helix</keyword>
<comment type="pathway">
    <text evidence="2">Lipid metabolism.</text>
</comment>
<keyword evidence="8 15" id="KW-0472">Membrane</keyword>
<name>A0A6J2T7F5_DROLE</name>
<keyword evidence="3 15" id="KW-0812">Transmembrane</keyword>
<gene>
    <name evidence="17" type="primary">LOC115621533</name>
</gene>
<protein>
    <recommendedName>
        <fullName evidence="10">Serine palmitoyltransferase small subunit B</fullName>
    </recommendedName>
    <alternativeName>
        <fullName evidence="12">Protein ADMP</fullName>
    </alternativeName>
    <alternativeName>
        <fullName evidence="11">Small subunit of serine palmitoyltransferase B</fullName>
    </alternativeName>
</protein>
<dbReference type="GO" id="GO:0006665">
    <property type="term" value="P:sphingolipid metabolic process"/>
    <property type="evidence" value="ECO:0007669"/>
    <property type="project" value="UniProtKB-KW"/>
</dbReference>
<evidence type="ECO:0000256" key="2">
    <source>
        <dbReference type="ARBA" id="ARBA00005189"/>
    </source>
</evidence>
<evidence type="ECO:0000256" key="1">
    <source>
        <dbReference type="ARBA" id="ARBA00004477"/>
    </source>
</evidence>
<dbReference type="RefSeq" id="XP_030371058.1">
    <property type="nucleotide sequence ID" value="XM_030515198.1"/>
</dbReference>
<feature type="transmembrane region" description="Helical" evidence="15">
    <location>
        <begin position="31"/>
        <end position="51"/>
    </location>
</feature>
<evidence type="ECO:0000256" key="9">
    <source>
        <dbReference type="ARBA" id="ARBA00038059"/>
    </source>
</evidence>
<evidence type="ECO:0000256" key="5">
    <source>
        <dbReference type="ARBA" id="ARBA00022919"/>
    </source>
</evidence>
<comment type="function">
    <text evidence="13">Component of the serine palmitoyltransferase multisubunit enzyme (SPT) that catalyzes the initial and rate-limiting step in sphingolipid biosynthesis by condensing L-serine and activated acyl-CoA (most commonly palmitoyl-CoA) to form long-chain bases. The SPT complex is composed of SPTLC1, SPTLC2 or SPTLC3 and SPTSSA or SPTSSB. Within this complex, the heterodimer consisting of SPTLC1 and SPTLC2/SPTLC3 forms the catalytic core. Within the SPT complex, SPTSSB stimulates the catalytic activity and plays a role in substrate specificity. SPT complexes with this subunit showing a preference for longer acyl-CoAs. The SPTLC1-SPTLC2-SPTSSB complex shows a strong preference for C18-CoA substrate, while the SPTLC1-SPTLC3-SPTSSB isozyme displays an ability to use a broader range of acyl-CoAs, without apparent preference.</text>
</comment>
<dbReference type="PANTHER" id="PTHR28612">
    <property type="entry name" value="SERINE PALMITOYLTRANSFERASE SMALL SUBUNIT B"/>
    <property type="match status" value="1"/>
</dbReference>
<organism evidence="16 17">
    <name type="scientific">Drosophila lebanonensis</name>
    <name type="common">Fruit fly</name>
    <name type="synonym">Scaptodrosophila lebanonensis</name>
    <dbReference type="NCBI Taxonomy" id="7225"/>
    <lineage>
        <taxon>Eukaryota</taxon>
        <taxon>Metazoa</taxon>
        <taxon>Ecdysozoa</taxon>
        <taxon>Arthropoda</taxon>
        <taxon>Hexapoda</taxon>
        <taxon>Insecta</taxon>
        <taxon>Pterygota</taxon>
        <taxon>Neoptera</taxon>
        <taxon>Endopterygota</taxon>
        <taxon>Diptera</taxon>
        <taxon>Brachycera</taxon>
        <taxon>Muscomorpha</taxon>
        <taxon>Ephydroidea</taxon>
        <taxon>Drosophilidae</taxon>
        <taxon>Scaptodrosophila</taxon>
    </lineage>
</organism>
<evidence type="ECO:0000256" key="12">
    <source>
        <dbReference type="ARBA" id="ARBA00042334"/>
    </source>
</evidence>
<comment type="subunit">
    <text evidence="14">Component of the serine palmitoyltransferase (SPT) complex, which is composed of SPTLC1, SPTLC2 or SPTLC3 and SPTSSA or SPTSSB. The heterodimer consisting of SPTLC1 and SPTLC2/SPTLC3 forms the catalytic core of the enzyme, while SPTSSA or SPTSSB subunits determine substrate specificity. SPT also interacts with ORMDL proteins, especially ORMDL3, which negatively regulate SPT activity in the presence of ceramides.</text>
</comment>
<dbReference type="AlphaFoldDB" id="A0A6J2T7F5"/>
<dbReference type="InterPro" id="IPR024512">
    <property type="entry name" value="Ser_palmitoyltrfase_ssu-like"/>
</dbReference>
<dbReference type="GeneID" id="115621533"/>
<dbReference type="GO" id="GO:0005789">
    <property type="term" value="C:endoplasmic reticulum membrane"/>
    <property type="evidence" value="ECO:0007669"/>
    <property type="project" value="UniProtKB-SubCell"/>
</dbReference>
<evidence type="ECO:0000256" key="8">
    <source>
        <dbReference type="ARBA" id="ARBA00023136"/>
    </source>
</evidence>
<comment type="subcellular location">
    <subcellularLocation>
        <location evidence="1">Endoplasmic reticulum membrane</location>
        <topology evidence="1">Multi-pass membrane protein</topology>
    </subcellularLocation>
</comment>
<evidence type="ECO:0000256" key="7">
    <source>
        <dbReference type="ARBA" id="ARBA00023098"/>
    </source>
</evidence>
<dbReference type="PANTHER" id="PTHR28612:SF1">
    <property type="entry name" value="SERINE PALMITOYLTRANSFERASE SMALL SUBUNIT B"/>
    <property type="match status" value="1"/>
</dbReference>
<dbReference type="OrthoDB" id="202672at2759"/>
<keyword evidence="7" id="KW-0443">Lipid metabolism</keyword>
<keyword evidence="16" id="KW-1185">Reference proteome</keyword>
<dbReference type="Proteomes" id="UP000504634">
    <property type="component" value="Unplaced"/>
</dbReference>
<proteinExistence type="inferred from homology"/>
<keyword evidence="5" id="KW-0746">Sphingolipid metabolism</keyword>
<reference evidence="17" key="1">
    <citation type="submission" date="2025-08" db="UniProtKB">
        <authorList>
            <consortium name="RefSeq"/>
        </authorList>
    </citation>
    <scope>IDENTIFICATION</scope>
    <source>
        <strain evidence="17">11010-0011.00</strain>
        <tissue evidence="17">Whole body</tissue>
    </source>
</reference>
<evidence type="ECO:0000313" key="16">
    <source>
        <dbReference type="Proteomes" id="UP000504634"/>
    </source>
</evidence>
<evidence type="ECO:0000256" key="4">
    <source>
        <dbReference type="ARBA" id="ARBA00022824"/>
    </source>
</evidence>
<evidence type="ECO:0000256" key="3">
    <source>
        <dbReference type="ARBA" id="ARBA00022692"/>
    </source>
</evidence>
<sequence>MLKIKRTIANLYRQYELATCISMFEPWEKKLINGFVLVILALLVFSSCVYLPTYMQTLLQFITPLPWSGKSTNNAYAPIASTQKMNIG</sequence>
<comment type="similarity">
    <text evidence="9">Belongs to the SPTSS family. SPTSSB subfamily.</text>
</comment>
<accession>A0A6J2T7F5</accession>
<evidence type="ECO:0000256" key="6">
    <source>
        <dbReference type="ARBA" id="ARBA00022989"/>
    </source>
</evidence>
<evidence type="ECO:0000256" key="10">
    <source>
        <dbReference type="ARBA" id="ARBA00041140"/>
    </source>
</evidence>
<evidence type="ECO:0000256" key="14">
    <source>
        <dbReference type="ARBA" id="ARBA00046416"/>
    </source>
</evidence>
<keyword evidence="4" id="KW-0256">Endoplasmic reticulum</keyword>
<evidence type="ECO:0000313" key="17">
    <source>
        <dbReference type="RefSeq" id="XP_030371058.1"/>
    </source>
</evidence>
<evidence type="ECO:0000256" key="11">
    <source>
        <dbReference type="ARBA" id="ARBA00041982"/>
    </source>
</evidence>